<dbReference type="Pfam" id="PF09232">
    <property type="entry name" value="Caenor_Her-1"/>
    <property type="match status" value="1"/>
</dbReference>
<dbReference type="InterPro" id="IPR015313">
    <property type="entry name" value="Her-1"/>
</dbReference>
<dbReference type="SUPFAM" id="SSF110014">
    <property type="entry name" value="Her-1"/>
    <property type="match status" value="1"/>
</dbReference>
<dbReference type="EMBL" id="UZAH01037267">
    <property type="protein sequence ID" value="VDP48815.1"/>
    <property type="molecule type" value="Genomic_DNA"/>
</dbReference>
<accession>A0A3P8EZD8</accession>
<protein>
    <submittedName>
        <fullName evidence="3">DB domain-containing protein</fullName>
    </submittedName>
</protein>
<dbReference type="InterPro" id="IPR036341">
    <property type="entry name" value="Her-1_sf"/>
</dbReference>
<proteinExistence type="predicted"/>
<organism evidence="2 3">
    <name type="scientific">Heligmosomoides polygyrus</name>
    <name type="common">Parasitic roundworm</name>
    <dbReference type="NCBI Taxonomy" id="6339"/>
    <lineage>
        <taxon>Eukaryota</taxon>
        <taxon>Metazoa</taxon>
        <taxon>Ecdysozoa</taxon>
        <taxon>Nematoda</taxon>
        <taxon>Chromadorea</taxon>
        <taxon>Rhabditida</taxon>
        <taxon>Rhabditina</taxon>
        <taxon>Rhabditomorpha</taxon>
        <taxon>Strongyloidea</taxon>
        <taxon>Heligmosomidae</taxon>
        <taxon>Heligmosomoides</taxon>
    </lineage>
</organism>
<gene>
    <name evidence="1" type="ORF">HPBE_LOCUS25052</name>
</gene>
<evidence type="ECO:0000313" key="1">
    <source>
        <dbReference type="EMBL" id="VDP48815.1"/>
    </source>
</evidence>
<dbReference type="OrthoDB" id="5844092at2759"/>
<dbReference type="AlphaFoldDB" id="A0A183GQT4"/>
<keyword evidence="2" id="KW-1185">Reference proteome</keyword>
<accession>A0A183GQT4</accession>
<dbReference type="Proteomes" id="UP000050761">
    <property type="component" value="Unassembled WGS sequence"/>
</dbReference>
<dbReference type="PANTHER" id="PTHR37979">
    <property type="entry name" value="PROTEIN HER-1"/>
    <property type="match status" value="1"/>
</dbReference>
<reference evidence="3" key="2">
    <citation type="submission" date="2019-09" db="UniProtKB">
        <authorList>
            <consortium name="WormBaseParasite"/>
        </authorList>
    </citation>
    <scope>IDENTIFICATION</scope>
</reference>
<evidence type="ECO:0000313" key="2">
    <source>
        <dbReference type="Proteomes" id="UP000050761"/>
    </source>
</evidence>
<dbReference type="InterPro" id="IPR043108">
    <property type="entry name" value="Her-1_C"/>
</dbReference>
<name>A0A183GQT4_HELPZ</name>
<sequence>MISDVECCKVFDDDFNDEAGVCLSACTRILRSPSIRSVDKLKSIKTCRPENKQFSCFRRCQSFRKSRKDPNEKFPYLAVCNLAARLKPGVLYIGPALED</sequence>
<reference evidence="1 2" key="1">
    <citation type="submission" date="2018-11" db="EMBL/GenBank/DDBJ databases">
        <authorList>
            <consortium name="Pathogen Informatics"/>
        </authorList>
    </citation>
    <scope>NUCLEOTIDE SEQUENCE [LARGE SCALE GENOMIC DNA]</scope>
</reference>
<dbReference type="WBParaSite" id="HPBE_0002505401-mRNA-1">
    <property type="protein sequence ID" value="HPBE_0002505401-mRNA-1"/>
    <property type="gene ID" value="HPBE_0002505401"/>
</dbReference>
<dbReference type="Gene3D" id="1.10.150.370">
    <property type="entry name" value="Caenorhabditis elegans Her-1, C-terminal domain"/>
    <property type="match status" value="1"/>
</dbReference>
<dbReference type="PANTHER" id="PTHR37979:SF1">
    <property type="entry name" value="PROTEIN HER-1"/>
    <property type="match status" value="1"/>
</dbReference>
<evidence type="ECO:0000313" key="3">
    <source>
        <dbReference type="WBParaSite" id="HPBE_0002505401-mRNA-1"/>
    </source>
</evidence>